<keyword evidence="2" id="KW-0812">Transmembrane</keyword>
<comment type="caution">
    <text evidence="3">The sequence shown here is derived from an EMBL/GenBank/DDBJ whole genome shotgun (WGS) entry which is preliminary data.</text>
</comment>
<protein>
    <submittedName>
        <fullName evidence="3">Pyridoxal biosynthesis protein PDX1.3</fullName>
    </submittedName>
</protein>
<dbReference type="InterPro" id="IPR013785">
    <property type="entry name" value="Aldolase_TIM"/>
</dbReference>
<accession>A0A5N5GU73</accession>
<reference evidence="3 4" key="1">
    <citation type="submission" date="2019-09" db="EMBL/GenBank/DDBJ databases">
        <authorList>
            <person name="Ou C."/>
        </authorList>
    </citation>
    <scope>NUCLEOTIDE SEQUENCE [LARGE SCALE GENOMIC DNA]</scope>
    <source>
        <strain evidence="3">S2</strain>
        <tissue evidence="3">Leaf</tissue>
    </source>
</reference>
<dbReference type="AlphaFoldDB" id="A0A5N5GU73"/>
<reference evidence="3 4" key="3">
    <citation type="submission" date="2019-11" db="EMBL/GenBank/DDBJ databases">
        <title>A de novo genome assembly of a pear dwarfing rootstock.</title>
        <authorList>
            <person name="Wang F."/>
            <person name="Wang J."/>
            <person name="Li S."/>
            <person name="Zhang Y."/>
            <person name="Fang M."/>
            <person name="Ma L."/>
            <person name="Zhao Y."/>
            <person name="Jiang S."/>
        </authorList>
    </citation>
    <scope>NUCLEOTIDE SEQUENCE [LARGE SCALE GENOMIC DNA]</scope>
    <source>
        <strain evidence="3">S2</strain>
        <tissue evidence="3">Leaf</tissue>
    </source>
</reference>
<dbReference type="EMBL" id="SMOL01000401">
    <property type="protein sequence ID" value="KAB2617441.1"/>
    <property type="molecule type" value="Genomic_DNA"/>
</dbReference>
<name>A0A5N5GU73_9ROSA</name>
<dbReference type="OrthoDB" id="1660966at2759"/>
<evidence type="ECO:0000256" key="1">
    <source>
        <dbReference type="PROSITE-ProRule" id="PRU00481"/>
    </source>
</evidence>
<proteinExistence type="inferred from homology"/>
<feature type="transmembrane region" description="Helical" evidence="2">
    <location>
        <begin position="50"/>
        <end position="71"/>
    </location>
</feature>
<keyword evidence="2" id="KW-1133">Transmembrane helix</keyword>
<sequence>MFVGLGMFKSSDPVKWARAIVQAVTHSRDSDVLAEVSYRLGEVMVGFKRLFGWISGFKGLFGWIVDVMFLVSVDMGKRGRQWGGEGRLFFWGGQGGDIGG</sequence>
<keyword evidence="2" id="KW-0472">Membrane</keyword>
<dbReference type="GO" id="GO:0042823">
    <property type="term" value="P:pyridoxal phosphate biosynthetic process"/>
    <property type="evidence" value="ECO:0007669"/>
    <property type="project" value="InterPro"/>
</dbReference>
<comment type="similarity">
    <text evidence="1">Belongs to the PdxS/SNZ family.</text>
</comment>
<organism evidence="3 4">
    <name type="scientific">Pyrus ussuriensis x Pyrus communis</name>
    <dbReference type="NCBI Taxonomy" id="2448454"/>
    <lineage>
        <taxon>Eukaryota</taxon>
        <taxon>Viridiplantae</taxon>
        <taxon>Streptophyta</taxon>
        <taxon>Embryophyta</taxon>
        <taxon>Tracheophyta</taxon>
        <taxon>Spermatophyta</taxon>
        <taxon>Magnoliopsida</taxon>
        <taxon>eudicotyledons</taxon>
        <taxon>Gunneridae</taxon>
        <taxon>Pentapetalae</taxon>
        <taxon>rosids</taxon>
        <taxon>fabids</taxon>
        <taxon>Rosales</taxon>
        <taxon>Rosaceae</taxon>
        <taxon>Amygdaloideae</taxon>
        <taxon>Maleae</taxon>
        <taxon>Pyrus</taxon>
    </lineage>
</organism>
<evidence type="ECO:0000256" key="2">
    <source>
        <dbReference type="SAM" id="Phobius"/>
    </source>
</evidence>
<dbReference type="Gene3D" id="3.20.20.70">
    <property type="entry name" value="Aldolase class I"/>
    <property type="match status" value="1"/>
</dbReference>
<dbReference type="PROSITE" id="PS51129">
    <property type="entry name" value="PDXS_SNZ_2"/>
    <property type="match status" value="1"/>
</dbReference>
<dbReference type="Proteomes" id="UP000327157">
    <property type="component" value="Chromosome 15"/>
</dbReference>
<dbReference type="InterPro" id="IPR001852">
    <property type="entry name" value="PdxS/SNZ"/>
</dbReference>
<evidence type="ECO:0000313" key="4">
    <source>
        <dbReference type="Proteomes" id="UP000327157"/>
    </source>
</evidence>
<gene>
    <name evidence="3" type="ORF">D8674_013310</name>
</gene>
<reference evidence="4" key="2">
    <citation type="submission" date="2019-10" db="EMBL/GenBank/DDBJ databases">
        <title>A de novo genome assembly of a pear dwarfing rootstock.</title>
        <authorList>
            <person name="Wang F."/>
            <person name="Wang J."/>
            <person name="Li S."/>
            <person name="Zhang Y."/>
            <person name="Fang M."/>
            <person name="Ma L."/>
            <person name="Zhao Y."/>
            <person name="Jiang S."/>
        </authorList>
    </citation>
    <scope>NUCLEOTIDE SEQUENCE [LARGE SCALE GENOMIC DNA]</scope>
</reference>
<keyword evidence="4" id="KW-1185">Reference proteome</keyword>
<evidence type="ECO:0000313" key="3">
    <source>
        <dbReference type="EMBL" id="KAB2617441.1"/>
    </source>
</evidence>